<keyword evidence="1" id="KW-0732">Signal</keyword>
<dbReference type="AlphaFoldDB" id="A0A5E4QG51"/>
<sequence>MLVFIWFCCVYFNFQETESLFPAHLDLQKISQLTYKGQQYNVLKPTVHYVRDHFVDFIQKRNNDVFPTKRVFMDKNGFRHYWEGMELEPETGNLRKNSNSTSKTNVESSKVTFTTKAKIQPRRKKKRIADKEAPTLYVPKILRGTTAKIRTTFFCPHFGVVTMMTNLENFEE</sequence>
<evidence type="ECO:0000313" key="3">
    <source>
        <dbReference type="Proteomes" id="UP000324832"/>
    </source>
</evidence>
<proteinExistence type="predicted"/>
<accession>A0A5E4QG51</accession>
<feature type="chain" id="PRO_5022818554" evidence="1">
    <location>
        <begin position="20"/>
        <end position="172"/>
    </location>
</feature>
<dbReference type="EMBL" id="FZQP02002890">
    <property type="protein sequence ID" value="VVC96786.1"/>
    <property type="molecule type" value="Genomic_DNA"/>
</dbReference>
<dbReference type="Proteomes" id="UP000324832">
    <property type="component" value="Unassembled WGS sequence"/>
</dbReference>
<reference evidence="2 3" key="1">
    <citation type="submission" date="2017-07" db="EMBL/GenBank/DDBJ databases">
        <authorList>
            <person name="Talla V."/>
            <person name="Backstrom N."/>
        </authorList>
    </citation>
    <scope>NUCLEOTIDE SEQUENCE [LARGE SCALE GENOMIC DNA]</scope>
</reference>
<gene>
    <name evidence="2" type="ORF">LSINAPIS_LOCUS8202</name>
</gene>
<protein>
    <submittedName>
        <fullName evidence="2">Uncharacterized protein</fullName>
    </submittedName>
</protein>
<organism evidence="2 3">
    <name type="scientific">Leptidea sinapis</name>
    <dbReference type="NCBI Taxonomy" id="189913"/>
    <lineage>
        <taxon>Eukaryota</taxon>
        <taxon>Metazoa</taxon>
        <taxon>Ecdysozoa</taxon>
        <taxon>Arthropoda</taxon>
        <taxon>Hexapoda</taxon>
        <taxon>Insecta</taxon>
        <taxon>Pterygota</taxon>
        <taxon>Neoptera</taxon>
        <taxon>Endopterygota</taxon>
        <taxon>Lepidoptera</taxon>
        <taxon>Glossata</taxon>
        <taxon>Ditrysia</taxon>
        <taxon>Papilionoidea</taxon>
        <taxon>Pieridae</taxon>
        <taxon>Dismorphiinae</taxon>
        <taxon>Leptidea</taxon>
    </lineage>
</organism>
<evidence type="ECO:0000256" key="1">
    <source>
        <dbReference type="SAM" id="SignalP"/>
    </source>
</evidence>
<keyword evidence="3" id="KW-1185">Reference proteome</keyword>
<evidence type="ECO:0000313" key="2">
    <source>
        <dbReference type="EMBL" id="VVC96786.1"/>
    </source>
</evidence>
<feature type="signal peptide" evidence="1">
    <location>
        <begin position="1"/>
        <end position="19"/>
    </location>
</feature>
<name>A0A5E4QG51_9NEOP</name>